<dbReference type="GO" id="GO:0006511">
    <property type="term" value="P:ubiquitin-dependent protein catabolic process"/>
    <property type="evidence" value="ECO:0007669"/>
    <property type="project" value="TreeGrafter"/>
</dbReference>
<reference evidence="7" key="1">
    <citation type="submission" date="2025-08" db="UniProtKB">
        <authorList>
            <consortium name="RefSeq"/>
        </authorList>
    </citation>
    <scope>IDENTIFICATION</scope>
</reference>
<dbReference type="GO" id="GO:0061630">
    <property type="term" value="F:ubiquitin protein ligase activity"/>
    <property type="evidence" value="ECO:0007669"/>
    <property type="project" value="TreeGrafter"/>
</dbReference>
<evidence type="ECO:0000256" key="4">
    <source>
        <dbReference type="PROSITE-ProRule" id="PRU00601"/>
    </source>
</evidence>
<dbReference type="InterPro" id="IPR037274">
    <property type="entry name" value="Znf_CHY_sf"/>
</dbReference>
<keyword evidence="1" id="KW-0479">Metal-binding</keyword>
<keyword evidence="3" id="KW-0862">Zinc</keyword>
<dbReference type="Pfam" id="PF05495">
    <property type="entry name" value="zf-CHY"/>
    <property type="match status" value="1"/>
</dbReference>
<dbReference type="PROSITE" id="PS51266">
    <property type="entry name" value="ZF_CHY"/>
    <property type="match status" value="1"/>
</dbReference>
<evidence type="ECO:0000256" key="1">
    <source>
        <dbReference type="ARBA" id="ARBA00022723"/>
    </source>
</evidence>
<organism evidence="6 7">
    <name type="scientific">Dioscorea cayennensis subsp. rotundata</name>
    <name type="common">White Guinea yam</name>
    <name type="synonym">Dioscorea rotundata</name>
    <dbReference type="NCBI Taxonomy" id="55577"/>
    <lineage>
        <taxon>Eukaryota</taxon>
        <taxon>Viridiplantae</taxon>
        <taxon>Streptophyta</taxon>
        <taxon>Embryophyta</taxon>
        <taxon>Tracheophyta</taxon>
        <taxon>Spermatophyta</taxon>
        <taxon>Magnoliopsida</taxon>
        <taxon>Liliopsida</taxon>
        <taxon>Dioscoreales</taxon>
        <taxon>Dioscoreaceae</taxon>
        <taxon>Dioscorea</taxon>
    </lineage>
</organism>
<dbReference type="GO" id="GO:0008270">
    <property type="term" value="F:zinc ion binding"/>
    <property type="evidence" value="ECO:0007669"/>
    <property type="project" value="UniProtKB-KW"/>
</dbReference>
<dbReference type="InterPro" id="IPR039512">
    <property type="entry name" value="RCHY1_zinc-ribbon"/>
</dbReference>
<feature type="domain" description="CHY-type" evidence="5">
    <location>
        <begin position="66"/>
        <end position="142"/>
    </location>
</feature>
<dbReference type="SUPFAM" id="SSF161219">
    <property type="entry name" value="CHY zinc finger-like"/>
    <property type="match status" value="1"/>
</dbReference>
<dbReference type="GO" id="GO:0016567">
    <property type="term" value="P:protein ubiquitination"/>
    <property type="evidence" value="ECO:0007669"/>
    <property type="project" value="TreeGrafter"/>
</dbReference>
<dbReference type="PANTHER" id="PTHR21319">
    <property type="entry name" value="RING FINGER AND CHY ZINC FINGER DOMAIN-CONTAINING PROTEIN 1"/>
    <property type="match status" value="1"/>
</dbReference>
<evidence type="ECO:0000313" key="7">
    <source>
        <dbReference type="RefSeq" id="XP_039124233.1"/>
    </source>
</evidence>
<keyword evidence="6" id="KW-1185">Reference proteome</keyword>
<proteinExistence type="predicted"/>
<keyword evidence="2 4" id="KW-0863">Zinc-finger</keyword>
<gene>
    <name evidence="7" type="primary">LOC120260742</name>
</gene>
<evidence type="ECO:0000259" key="5">
    <source>
        <dbReference type="PROSITE" id="PS51266"/>
    </source>
</evidence>
<dbReference type="GO" id="GO:0005634">
    <property type="term" value="C:nucleus"/>
    <property type="evidence" value="ECO:0007669"/>
    <property type="project" value="TreeGrafter"/>
</dbReference>
<dbReference type="Proteomes" id="UP001515500">
    <property type="component" value="Chromosome 5"/>
</dbReference>
<protein>
    <submittedName>
        <fullName evidence="7">Probable E3 ubiquitin-protein ligase RZFP34</fullName>
    </submittedName>
</protein>
<dbReference type="Gene3D" id="2.20.28.10">
    <property type="match status" value="1"/>
</dbReference>
<sequence>MFAWLDQERMEALVYHSEPLICEEHVKSHGTIEHCIEIKASSSCLQLNLNDPEIDENFNSNKLLERAVMQFGCQHYRRRCRIQAPCCNEVFDCRDCHNEAQNSINVESVHRHNLPRHEVQNVICSLCGTEQMIQQVCIHCGVSMGRYFCETCKLFDDDTAKKLNNTTAMAVESAGCCYSNILKTSHPCIEWALLHDCPYLFESTNDVSVLPCGHTIHVNCFEGNATTLTVWEKLDIVIAATPMPESYHNLMVHILCNDCGVNSDVKFHIVAQKCLNCKSYKTPPDRKTCRHSFHNL</sequence>
<evidence type="ECO:0000256" key="3">
    <source>
        <dbReference type="ARBA" id="ARBA00022833"/>
    </source>
</evidence>
<dbReference type="InterPro" id="IPR008913">
    <property type="entry name" value="Znf_CHY"/>
</dbReference>
<evidence type="ECO:0000313" key="6">
    <source>
        <dbReference type="Proteomes" id="UP001515500"/>
    </source>
</evidence>
<dbReference type="AlphaFoldDB" id="A0AB40BC76"/>
<evidence type="ECO:0000256" key="2">
    <source>
        <dbReference type="ARBA" id="ARBA00022771"/>
    </source>
</evidence>
<dbReference type="GeneID" id="120260742"/>
<name>A0AB40BC76_DIOCR</name>
<dbReference type="Pfam" id="PF14599">
    <property type="entry name" value="zinc_ribbon_6"/>
    <property type="match status" value="1"/>
</dbReference>
<dbReference type="PANTHER" id="PTHR21319:SF53">
    <property type="entry name" value="RING FINGER AND CHY ZINC FINGER DOMAIN-CONTAINING PROTEIN 1"/>
    <property type="match status" value="1"/>
</dbReference>
<accession>A0AB40BC76</accession>
<dbReference type="RefSeq" id="XP_039124233.1">
    <property type="nucleotide sequence ID" value="XM_039268299.1"/>
</dbReference>